<comment type="similarity">
    <text evidence="1">Belongs to the LTO1 family.</text>
</comment>
<dbReference type="InterPro" id="IPR052436">
    <property type="entry name" value="LTO1_adapter"/>
</dbReference>
<dbReference type="VEuPathDB" id="FungiDB:LELG_03150"/>
<dbReference type="FunCoup" id="A5E0L3">
    <property type="interactions" value="20"/>
</dbReference>
<dbReference type="KEGG" id="lel:PVL30_002643"/>
<dbReference type="PANTHER" id="PTHR28532:SF1">
    <property type="entry name" value="ORAL CANCER OVEREXPRESSED 1"/>
    <property type="match status" value="1"/>
</dbReference>
<evidence type="ECO:0000313" key="4">
    <source>
        <dbReference type="Proteomes" id="UP000001996"/>
    </source>
</evidence>
<dbReference type="GeneID" id="5232334"/>
<accession>A5E0L3</accession>
<evidence type="ECO:0000259" key="2">
    <source>
        <dbReference type="Pfam" id="PF09811"/>
    </source>
</evidence>
<dbReference type="PANTHER" id="PTHR28532">
    <property type="entry name" value="GEO13458P1"/>
    <property type="match status" value="1"/>
</dbReference>
<dbReference type="STRING" id="379508.A5E0L3"/>
<dbReference type="InParanoid" id="A5E0L3"/>
<name>A5E0L3_LODEL</name>
<gene>
    <name evidence="3" type="ORF">LELG_03150</name>
</gene>
<dbReference type="Proteomes" id="UP000001996">
    <property type="component" value="Unassembled WGS sequence"/>
</dbReference>
<sequence length="154" mass="18023">MSMDELDIDFDDILNPEDEYYQQGYKEGQEQSARQQLHEGKQFGYQTGYQRFLIVGYIQQLVDDWERSGAGDKYDNWTQLQMHISLLRDLIGGIKTSNEDDDVAVYESNLKKARNKLRVIVGMTREFWKINTLDKIVEEVGGTLQVSENLDEMW</sequence>
<dbReference type="EMBL" id="CH981527">
    <property type="protein sequence ID" value="EDK44971.1"/>
    <property type="molecule type" value="Genomic_DNA"/>
</dbReference>
<dbReference type="HOGENOM" id="CLU_136375_0_0_1"/>
<dbReference type="AlphaFoldDB" id="A5E0L3"/>
<dbReference type="OrthoDB" id="48036at2759"/>
<feature type="domain" description="Essential protein Yae1 N-terminal" evidence="2">
    <location>
        <begin position="24"/>
        <end position="60"/>
    </location>
</feature>
<keyword evidence="4" id="KW-1185">Reference proteome</keyword>
<evidence type="ECO:0000256" key="1">
    <source>
        <dbReference type="ARBA" id="ARBA00038090"/>
    </source>
</evidence>
<dbReference type="InterPro" id="IPR019191">
    <property type="entry name" value="Essential_protein_Yae1_N"/>
</dbReference>
<reference evidence="3 4" key="1">
    <citation type="journal article" date="2009" name="Nature">
        <title>Evolution of pathogenicity and sexual reproduction in eight Candida genomes.</title>
        <authorList>
            <person name="Butler G."/>
            <person name="Rasmussen M.D."/>
            <person name="Lin M.F."/>
            <person name="Santos M.A."/>
            <person name="Sakthikumar S."/>
            <person name="Munro C.A."/>
            <person name="Rheinbay E."/>
            <person name="Grabherr M."/>
            <person name="Forche A."/>
            <person name="Reedy J.L."/>
            <person name="Agrafioti I."/>
            <person name="Arnaud M.B."/>
            <person name="Bates S."/>
            <person name="Brown A.J."/>
            <person name="Brunke S."/>
            <person name="Costanzo M.C."/>
            <person name="Fitzpatrick D.A."/>
            <person name="de Groot P.W."/>
            <person name="Harris D."/>
            <person name="Hoyer L.L."/>
            <person name="Hube B."/>
            <person name="Klis F.M."/>
            <person name="Kodira C."/>
            <person name="Lennard N."/>
            <person name="Logue M.E."/>
            <person name="Martin R."/>
            <person name="Neiman A.M."/>
            <person name="Nikolaou E."/>
            <person name="Quail M.A."/>
            <person name="Quinn J."/>
            <person name="Santos M.C."/>
            <person name="Schmitzberger F.F."/>
            <person name="Sherlock G."/>
            <person name="Shah P."/>
            <person name="Silverstein K.A."/>
            <person name="Skrzypek M.S."/>
            <person name="Soll D."/>
            <person name="Staggs R."/>
            <person name="Stansfield I."/>
            <person name="Stumpf M.P."/>
            <person name="Sudbery P.E."/>
            <person name="Srikantha T."/>
            <person name="Zeng Q."/>
            <person name="Berman J."/>
            <person name="Berriman M."/>
            <person name="Heitman J."/>
            <person name="Gow N.A."/>
            <person name="Lorenz M.C."/>
            <person name="Birren B.W."/>
            <person name="Kellis M."/>
            <person name="Cuomo C.A."/>
        </authorList>
    </citation>
    <scope>NUCLEOTIDE SEQUENCE [LARGE SCALE GENOMIC DNA]</scope>
    <source>
        <strain evidence="4">ATCC 11503 / BCRC 21390 / CBS 2605 / JCM 1781 / NBRC 1676 / NRRL YB-4239</strain>
    </source>
</reference>
<proteinExistence type="inferred from homology"/>
<dbReference type="Pfam" id="PF09811">
    <property type="entry name" value="Yae1_N"/>
    <property type="match status" value="1"/>
</dbReference>
<dbReference type="eggNOG" id="KOG4595">
    <property type="taxonomic scope" value="Eukaryota"/>
</dbReference>
<protein>
    <recommendedName>
        <fullName evidence="2">Essential protein Yae1 N-terminal domain-containing protein</fullName>
    </recommendedName>
</protein>
<organism evidence="3 4">
    <name type="scientific">Lodderomyces elongisporus (strain ATCC 11503 / CBS 2605 / JCM 1781 / NBRC 1676 / NRRL YB-4239)</name>
    <name type="common">Yeast</name>
    <name type="synonym">Saccharomyces elongisporus</name>
    <dbReference type="NCBI Taxonomy" id="379508"/>
    <lineage>
        <taxon>Eukaryota</taxon>
        <taxon>Fungi</taxon>
        <taxon>Dikarya</taxon>
        <taxon>Ascomycota</taxon>
        <taxon>Saccharomycotina</taxon>
        <taxon>Pichiomycetes</taxon>
        <taxon>Debaryomycetaceae</taxon>
        <taxon>Candida/Lodderomyces clade</taxon>
        <taxon>Lodderomyces</taxon>
    </lineage>
</organism>
<evidence type="ECO:0000313" key="3">
    <source>
        <dbReference type="EMBL" id="EDK44971.1"/>
    </source>
</evidence>
<dbReference type="OMA" id="VGFQRFV"/>